<proteinExistence type="inferred from homology"/>
<dbReference type="Gene3D" id="3.40.50.300">
    <property type="entry name" value="P-loop containing nucleotide triphosphate hydrolases"/>
    <property type="match status" value="1"/>
</dbReference>
<dbReference type="AlphaFoldDB" id="A0A2T4PQV8"/>
<dbReference type="Pfam" id="PF02492">
    <property type="entry name" value="cobW"/>
    <property type="match status" value="1"/>
</dbReference>
<keyword evidence="2" id="KW-0378">Hydrolase</keyword>
<evidence type="ECO:0000256" key="2">
    <source>
        <dbReference type="ARBA" id="ARBA00022801"/>
    </source>
</evidence>
<dbReference type="SUPFAM" id="SSF90002">
    <property type="entry name" value="Hypothetical protein YjiA, C-terminal domain"/>
    <property type="match status" value="1"/>
</dbReference>
<dbReference type="InterPro" id="IPR036627">
    <property type="entry name" value="CobW-likC_sf"/>
</dbReference>
<comment type="caution">
    <text evidence="8">The sequence shown here is derived from an EMBL/GenBank/DDBJ whole genome shotgun (WGS) entry which is preliminary data.</text>
</comment>
<evidence type="ECO:0000259" key="7">
    <source>
        <dbReference type="Pfam" id="PF07683"/>
    </source>
</evidence>
<dbReference type="SUPFAM" id="SSF52540">
    <property type="entry name" value="P-loop containing nucleoside triphosphate hydrolases"/>
    <property type="match status" value="1"/>
</dbReference>
<organism evidence="8 9">
    <name type="scientific">Mammaliicoccus vitulinus</name>
    <dbReference type="NCBI Taxonomy" id="71237"/>
    <lineage>
        <taxon>Bacteria</taxon>
        <taxon>Bacillati</taxon>
        <taxon>Bacillota</taxon>
        <taxon>Bacilli</taxon>
        <taxon>Bacillales</taxon>
        <taxon>Staphylococcaceae</taxon>
        <taxon>Mammaliicoccus</taxon>
    </lineage>
</organism>
<evidence type="ECO:0000256" key="1">
    <source>
        <dbReference type="ARBA" id="ARBA00022741"/>
    </source>
</evidence>
<evidence type="ECO:0000256" key="5">
    <source>
        <dbReference type="ARBA" id="ARBA00049117"/>
    </source>
</evidence>
<dbReference type="InterPro" id="IPR027417">
    <property type="entry name" value="P-loop_NTPase"/>
</dbReference>
<dbReference type="GO" id="GO:0005737">
    <property type="term" value="C:cytoplasm"/>
    <property type="evidence" value="ECO:0007669"/>
    <property type="project" value="TreeGrafter"/>
</dbReference>
<evidence type="ECO:0000259" key="6">
    <source>
        <dbReference type="Pfam" id="PF02492"/>
    </source>
</evidence>
<gene>
    <name evidence="8" type="ORF">BU072_11720</name>
</gene>
<keyword evidence="3" id="KW-0143">Chaperone</keyword>
<dbReference type="InterPro" id="IPR011629">
    <property type="entry name" value="CobW-like_C"/>
</dbReference>
<feature type="domain" description="CobW C-terminal" evidence="7">
    <location>
        <begin position="220"/>
        <end position="292"/>
    </location>
</feature>
<protein>
    <submittedName>
        <fullName evidence="8">GTP-binding protein</fullName>
    </submittedName>
</protein>
<comment type="similarity">
    <text evidence="4">Belongs to the SIMIBI class G3E GTPase family. ZNG1 subfamily.</text>
</comment>
<keyword evidence="1" id="KW-0547">Nucleotide-binding</keyword>
<evidence type="ECO:0000313" key="8">
    <source>
        <dbReference type="EMBL" id="PTI28337.1"/>
    </source>
</evidence>
<dbReference type="Pfam" id="PF07683">
    <property type="entry name" value="CobW_C"/>
    <property type="match status" value="1"/>
</dbReference>
<dbReference type="PANTHER" id="PTHR13748">
    <property type="entry name" value="COBW-RELATED"/>
    <property type="match status" value="1"/>
</dbReference>
<dbReference type="RefSeq" id="WP_107557290.1">
    <property type="nucleotide sequence ID" value="NZ_PZFK01000030.1"/>
</dbReference>
<dbReference type="PANTHER" id="PTHR13748:SF62">
    <property type="entry name" value="COBW DOMAIN-CONTAINING PROTEIN"/>
    <property type="match status" value="1"/>
</dbReference>
<dbReference type="EMBL" id="PZFK01000030">
    <property type="protein sequence ID" value="PTI28337.1"/>
    <property type="molecule type" value="Genomic_DNA"/>
</dbReference>
<name>A0A2T4PQV8_9STAP</name>
<evidence type="ECO:0000256" key="4">
    <source>
        <dbReference type="ARBA" id="ARBA00034320"/>
    </source>
</evidence>
<evidence type="ECO:0000256" key="3">
    <source>
        <dbReference type="ARBA" id="ARBA00023186"/>
    </source>
</evidence>
<comment type="catalytic activity">
    <reaction evidence="5">
        <text>GTP + H2O = GDP + phosphate + H(+)</text>
        <dbReference type="Rhea" id="RHEA:19669"/>
        <dbReference type="ChEBI" id="CHEBI:15377"/>
        <dbReference type="ChEBI" id="CHEBI:15378"/>
        <dbReference type="ChEBI" id="CHEBI:37565"/>
        <dbReference type="ChEBI" id="CHEBI:43474"/>
        <dbReference type="ChEBI" id="CHEBI:58189"/>
    </reaction>
    <physiologicalReaction direction="left-to-right" evidence="5">
        <dbReference type="Rhea" id="RHEA:19670"/>
    </physiologicalReaction>
</comment>
<dbReference type="InterPro" id="IPR051316">
    <property type="entry name" value="Zinc-reg_GTPase_activator"/>
</dbReference>
<feature type="domain" description="CobW/HypB/UreG nucleotide-binding" evidence="6">
    <location>
        <begin position="3"/>
        <end position="179"/>
    </location>
</feature>
<reference evidence="8 9" key="1">
    <citation type="journal article" date="2016" name="Front. Microbiol.">
        <title>Comprehensive Phylogenetic Analysis of Bovine Non-aureus Staphylococci Species Based on Whole-Genome Sequencing.</title>
        <authorList>
            <person name="Naushad S."/>
            <person name="Barkema H.W."/>
            <person name="Luby C."/>
            <person name="Condas L.A."/>
            <person name="Nobrega D.B."/>
            <person name="Carson D.A."/>
            <person name="De Buck J."/>
        </authorList>
    </citation>
    <scope>NUCLEOTIDE SEQUENCE [LARGE SCALE GENOMIC DNA]</scope>
    <source>
        <strain evidence="8 9">SNUC 2204</strain>
    </source>
</reference>
<dbReference type="GO" id="GO:0016787">
    <property type="term" value="F:hydrolase activity"/>
    <property type="evidence" value="ECO:0007669"/>
    <property type="project" value="UniProtKB-KW"/>
</dbReference>
<dbReference type="GO" id="GO:0000166">
    <property type="term" value="F:nucleotide binding"/>
    <property type="evidence" value="ECO:0007669"/>
    <property type="project" value="UniProtKB-KW"/>
</dbReference>
<sequence length="297" mass="34244">MEIMIITGFLGTGKTTLMNHLIKDIRLQHKKVAIIINEFGQRDIDASLIQSDNLPINKMTNGCICCSLKEDVTKQLHQIYLTYQPDIVLIECSGVSHPLEVLDACLTPVLSPFITIKSLIGIIDLSQFYNIKSYSIDTQKLLQVQLKYCSHIIVNKIDLLEINQSLQTIQTIKDEYNKANIFCTTYGKINYNDLAKTKQVFSEAGHDSIKHRHIFHQYYSITYPLDIKSFKYWIKHLPPNIYRVKGFITFENNAQKYLIQYTNGNLKVEPFNLNIDNYLVLIGDNIDQEKVQSPHKI</sequence>
<evidence type="ECO:0000313" key="9">
    <source>
        <dbReference type="Proteomes" id="UP000241209"/>
    </source>
</evidence>
<dbReference type="Proteomes" id="UP000241209">
    <property type="component" value="Unassembled WGS sequence"/>
</dbReference>
<dbReference type="InterPro" id="IPR003495">
    <property type="entry name" value="CobW/HypB/UreG_nucleotide-bd"/>
</dbReference>
<accession>A0A2T4PQV8</accession>
<dbReference type="Gene3D" id="3.30.1220.10">
    <property type="entry name" value="CobW-like, C-terminal domain"/>
    <property type="match status" value="1"/>
</dbReference>